<reference evidence="3" key="1">
    <citation type="journal article" date="2014" name="Science">
        <title>Ancient hybridizations among the ancestral genomes of bread wheat.</title>
        <authorList>
            <consortium name="International Wheat Genome Sequencing Consortium,"/>
            <person name="Marcussen T."/>
            <person name="Sandve S.R."/>
            <person name="Heier L."/>
            <person name="Spannagl M."/>
            <person name="Pfeifer M."/>
            <person name="Jakobsen K.S."/>
            <person name="Wulff B.B."/>
            <person name="Steuernagel B."/>
            <person name="Mayer K.F."/>
            <person name="Olsen O.A."/>
        </authorList>
    </citation>
    <scope>NUCLEOTIDE SEQUENCE [LARGE SCALE GENOMIC DNA]</scope>
    <source>
        <strain evidence="3">cv. AL8/78</strain>
    </source>
</reference>
<keyword evidence="3" id="KW-1185">Reference proteome</keyword>
<feature type="region of interest" description="Disordered" evidence="1">
    <location>
        <begin position="1"/>
        <end position="125"/>
    </location>
</feature>
<evidence type="ECO:0000313" key="3">
    <source>
        <dbReference type="Proteomes" id="UP000015105"/>
    </source>
</evidence>
<protein>
    <submittedName>
        <fullName evidence="2">Uncharacterized protein</fullName>
    </submittedName>
</protein>
<proteinExistence type="predicted"/>
<dbReference type="Gramene" id="AET7Gv20960100.17">
    <property type="protein sequence ID" value="AET7Gv20960100.17"/>
    <property type="gene ID" value="AET7Gv20960100"/>
</dbReference>
<feature type="compositionally biased region" description="Pro residues" evidence="1">
    <location>
        <begin position="22"/>
        <end position="38"/>
    </location>
</feature>
<dbReference type="AlphaFoldDB" id="A0A453SJ59"/>
<reference evidence="2" key="3">
    <citation type="journal article" date="2017" name="Nature">
        <title>Genome sequence of the progenitor of the wheat D genome Aegilops tauschii.</title>
        <authorList>
            <person name="Luo M.C."/>
            <person name="Gu Y.Q."/>
            <person name="Puiu D."/>
            <person name="Wang H."/>
            <person name="Twardziok S.O."/>
            <person name="Deal K.R."/>
            <person name="Huo N."/>
            <person name="Zhu T."/>
            <person name="Wang L."/>
            <person name="Wang Y."/>
            <person name="McGuire P.E."/>
            <person name="Liu S."/>
            <person name="Long H."/>
            <person name="Ramasamy R.K."/>
            <person name="Rodriguez J.C."/>
            <person name="Van S.L."/>
            <person name="Yuan L."/>
            <person name="Wang Z."/>
            <person name="Xia Z."/>
            <person name="Xiao L."/>
            <person name="Anderson O.D."/>
            <person name="Ouyang S."/>
            <person name="Liang Y."/>
            <person name="Zimin A.V."/>
            <person name="Pertea G."/>
            <person name="Qi P."/>
            <person name="Bennetzen J.L."/>
            <person name="Dai X."/>
            <person name="Dawson M.W."/>
            <person name="Muller H.G."/>
            <person name="Kugler K."/>
            <person name="Rivarola-Duarte L."/>
            <person name="Spannagl M."/>
            <person name="Mayer K.F.X."/>
            <person name="Lu F.H."/>
            <person name="Bevan M.W."/>
            <person name="Leroy P."/>
            <person name="Li P."/>
            <person name="You F.M."/>
            <person name="Sun Q."/>
            <person name="Liu Z."/>
            <person name="Lyons E."/>
            <person name="Wicker T."/>
            <person name="Salzberg S.L."/>
            <person name="Devos K.M."/>
            <person name="Dvorak J."/>
        </authorList>
    </citation>
    <scope>NUCLEOTIDE SEQUENCE [LARGE SCALE GENOMIC DNA]</scope>
    <source>
        <strain evidence="2">cv. AL8/78</strain>
    </source>
</reference>
<reference evidence="2" key="5">
    <citation type="journal article" date="2021" name="G3 (Bethesda)">
        <title>Aegilops tauschii genome assembly Aet v5.0 features greater sequence contiguity and improved annotation.</title>
        <authorList>
            <person name="Wang L."/>
            <person name="Zhu T."/>
            <person name="Rodriguez J.C."/>
            <person name="Deal K.R."/>
            <person name="Dubcovsky J."/>
            <person name="McGuire P.E."/>
            <person name="Lux T."/>
            <person name="Spannagl M."/>
            <person name="Mayer K.F.X."/>
            <person name="Baldrich P."/>
            <person name="Meyers B.C."/>
            <person name="Huo N."/>
            <person name="Gu Y.Q."/>
            <person name="Zhou H."/>
            <person name="Devos K.M."/>
            <person name="Bennetzen J.L."/>
            <person name="Unver T."/>
            <person name="Budak H."/>
            <person name="Gulick P.J."/>
            <person name="Galiba G."/>
            <person name="Kalapos B."/>
            <person name="Nelson D.R."/>
            <person name="Li P."/>
            <person name="You F.M."/>
            <person name="Luo M.C."/>
            <person name="Dvorak J."/>
        </authorList>
    </citation>
    <scope>NUCLEOTIDE SEQUENCE [LARGE SCALE GENOMIC DNA]</scope>
    <source>
        <strain evidence="2">cv. AL8/78</strain>
    </source>
</reference>
<accession>A0A453SJ59</accession>
<reference evidence="3" key="2">
    <citation type="journal article" date="2017" name="Nat. Plants">
        <title>The Aegilops tauschii genome reveals multiple impacts of transposons.</title>
        <authorList>
            <person name="Zhao G."/>
            <person name="Zou C."/>
            <person name="Li K."/>
            <person name="Wang K."/>
            <person name="Li T."/>
            <person name="Gao L."/>
            <person name="Zhang X."/>
            <person name="Wang H."/>
            <person name="Yang Z."/>
            <person name="Liu X."/>
            <person name="Jiang W."/>
            <person name="Mao L."/>
            <person name="Kong X."/>
            <person name="Jiao Y."/>
            <person name="Jia J."/>
        </authorList>
    </citation>
    <scope>NUCLEOTIDE SEQUENCE [LARGE SCALE GENOMIC DNA]</scope>
    <source>
        <strain evidence="3">cv. AL8/78</strain>
    </source>
</reference>
<organism evidence="2 3">
    <name type="scientific">Aegilops tauschii subsp. strangulata</name>
    <name type="common">Goatgrass</name>
    <dbReference type="NCBI Taxonomy" id="200361"/>
    <lineage>
        <taxon>Eukaryota</taxon>
        <taxon>Viridiplantae</taxon>
        <taxon>Streptophyta</taxon>
        <taxon>Embryophyta</taxon>
        <taxon>Tracheophyta</taxon>
        <taxon>Spermatophyta</taxon>
        <taxon>Magnoliopsida</taxon>
        <taxon>Liliopsida</taxon>
        <taxon>Poales</taxon>
        <taxon>Poaceae</taxon>
        <taxon>BOP clade</taxon>
        <taxon>Pooideae</taxon>
        <taxon>Triticodae</taxon>
        <taxon>Triticeae</taxon>
        <taxon>Triticinae</taxon>
        <taxon>Aegilops</taxon>
    </lineage>
</organism>
<feature type="compositionally biased region" description="Low complexity" evidence="1">
    <location>
        <begin position="81"/>
        <end position="92"/>
    </location>
</feature>
<evidence type="ECO:0000313" key="2">
    <source>
        <dbReference type="EnsemblPlants" id="AET7Gv20960100.17"/>
    </source>
</evidence>
<sequence>MREFTKLHWRLRARRHGNLEQSPPPCDHQRLAPPPLRPSPFKTMPSVLRPREHSPHGPFQPSTAGPFQWLPASSSFADGRSPSSVGRSQSSSFADREVRDDGFGRLTHAKPAAASPTSMHLMSRRHKRRRWHEDLTARAWRGEGMLRTWCSGCKCNSD</sequence>
<name>A0A453SJ59_AEGTS</name>
<feature type="compositionally biased region" description="Polar residues" evidence="1">
    <location>
        <begin position="60"/>
        <end position="76"/>
    </location>
</feature>
<feature type="compositionally biased region" description="Basic residues" evidence="1">
    <location>
        <begin position="7"/>
        <end position="16"/>
    </location>
</feature>
<reference evidence="2" key="4">
    <citation type="submission" date="2019-03" db="UniProtKB">
        <authorList>
            <consortium name="EnsemblPlants"/>
        </authorList>
    </citation>
    <scope>IDENTIFICATION</scope>
</reference>
<dbReference type="Proteomes" id="UP000015105">
    <property type="component" value="Chromosome 7D"/>
</dbReference>
<dbReference type="EnsemblPlants" id="AET7Gv20960100.17">
    <property type="protein sequence ID" value="AET7Gv20960100.17"/>
    <property type="gene ID" value="AET7Gv20960100"/>
</dbReference>
<feature type="compositionally biased region" description="Basic and acidic residues" evidence="1">
    <location>
        <begin position="94"/>
        <end position="103"/>
    </location>
</feature>
<evidence type="ECO:0000256" key="1">
    <source>
        <dbReference type="SAM" id="MobiDB-lite"/>
    </source>
</evidence>